<feature type="region of interest" description="Disordered" evidence="1">
    <location>
        <begin position="28"/>
        <end position="96"/>
    </location>
</feature>
<protein>
    <submittedName>
        <fullName evidence="2">Uncharacterized protein</fullName>
    </submittedName>
</protein>
<evidence type="ECO:0000313" key="3">
    <source>
        <dbReference type="Proteomes" id="UP000037982"/>
    </source>
</evidence>
<dbReference type="PATRIC" id="fig|66876.3.peg.7318"/>
<dbReference type="AlphaFoldDB" id="A0A0N0GWF9"/>
<evidence type="ECO:0000256" key="1">
    <source>
        <dbReference type="SAM" id="MobiDB-lite"/>
    </source>
</evidence>
<organism evidence="2 3">
    <name type="scientific">Streptomyces chattanoogensis</name>
    <dbReference type="NCBI Taxonomy" id="66876"/>
    <lineage>
        <taxon>Bacteria</taxon>
        <taxon>Bacillati</taxon>
        <taxon>Actinomycetota</taxon>
        <taxon>Actinomycetes</taxon>
        <taxon>Kitasatosporales</taxon>
        <taxon>Streptomycetaceae</taxon>
        <taxon>Streptomyces</taxon>
    </lineage>
</organism>
<gene>
    <name evidence="2" type="ORF">ADL29_33205</name>
</gene>
<dbReference type="PROSITE" id="PS51257">
    <property type="entry name" value="PROKAR_LIPOPROTEIN"/>
    <property type="match status" value="1"/>
</dbReference>
<comment type="caution">
    <text evidence="2">The sequence shown here is derived from an EMBL/GenBank/DDBJ whole genome shotgun (WGS) entry which is preliminary data.</text>
</comment>
<feature type="compositionally biased region" description="Basic residues" evidence="1">
    <location>
        <begin position="76"/>
        <end position="96"/>
    </location>
</feature>
<keyword evidence="3" id="KW-1185">Reference proteome</keyword>
<sequence length="196" mass="20445">MLRSVAVAVAATGVGCLLVLTLLPSHARPWPTEAKTTGTPGGGPAHADVLGQDGPAAHVANAGLGAATAERPEHRQAKHTRPRHAQPRHGHPRRTARNLRIEVTALQPGLSFRGNGSFSVDWKNNTGREVDVWLTVRTRGHRMQRLGLVAPRAGAGAVGEALVTLPQVAPGRGYALEVAADDGIAHAYSTAFAVTG</sequence>
<dbReference type="Proteomes" id="UP000037982">
    <property type="component" value="Unassembled WGS sequence"/>
</dbReference>
<proteinExistence type="predicted"/>
<accession>A0A0N0GWF9</accession>
<name>A0A0N0GWF9_9ACTN</name>
<evidence type="ECO:0000313" key="2">
    <source>
        <dbReference type="EMBL" id="KPC59790.1"/>
    </source>
</evidence>
<dbReference type="EMBL" id="LGKG01000174">
    <property type="protein sequence ID" value="KPC59790.1"/>
    <property type="molecule type" value="Genomic_DNA"/>
</dbReference>
<feature type="compositionally biased region" description="Low complexity" evidence="1">
    <location>
        <begin position="56"/>
        <end position="69"/>
    </location>
</feature>
<reference evidence="3" key="1">
    <citation type="submission" date="2015-07" db="EMBL/GenBank/DDBJ databases">
        <authorList>
            <person name="Ju K.-S."/>
            <person name="Doroghazi J.R."/>
            <person name="Metcalf W.W."/>
        </authorList>
    </citation>
    <scope>NUCLEOTIDE SEQUENCE [LARGE SCALE GENOMIC DNA]</scope>
    <source>
        <strain evidence="3">NRRL ISP-5002</strain>
    </source>
</reference>